<dbReference type="SFLD" id="SFLDS00019">
    <property type="entry name" value="Glutathione_Transferase_(cytos"/>
    <property type="match status" value="1"/>
</dbReference>
<dbReference type="InterPro" id="IPR036249">
    <property type="entry name" value="Thioredoxin-like_sf"/>
</dbReference>
<comment type="caution">
    <text evidence="4">The sequence shown here is derived from an EMBL/GenBank/DDBJ whole genome shotgun (WGS) entry which is preliminary data.</text>
</comment>
<dbReference type="InterPro" id="IPR004046">
    <property type="entry name" value="GST_C"/>
</dbReference>
<dbReference type="InterPro" id="IPR034345">
    <property type="entry name" value="Gtt2-like_N"/>
</dbReference>
<dbReference type="PROSITE" id="PS50404">
    <property type="entry name" value="GST_NTER"/>
    <property type="match status" value="1"/>
</dbReference>
<dbReference type="InterPro" id="IPR004045">
    <property type="entry name" value="Glutathione_S-Trfase_N"/>
</dbReference>
<dbReference type="InterPro" id="IPR010987">
    <property type="entry name" value="Glutathione-S-Trfase_C-like"/>
</dbReference>
<comment type="similarity">
    <text evidence="1">Belongs to the GST superfamily.</text>
</comment>
<dbReference type="CDD" id="cd03051">
    <property type="entry name" value="GST_N_GTT2_like"/>
    <property type="match status" value="1"/>
</dbReference>
<protein>
    <submittedName>
        <fullName evidence="4">Glutathione S-transferase family protein</fullName>
    </submittedName>
</protein>
<dbReference type="PANTHER" id="PTHR44051:SF2">
    <property type="entry name" value="HYPOTHETICAL GLUTATHIONE S-TRANSFERASE LIKE PROTEIN"/>
    <property type="match status" value="1"/>
</dbReference>
<dbReference type="SUPFAM" id="SSF47616">
    <property type="entry name" value="GST C-terminal domain-like"/>
    <property type="match status" value="1"/>
</dbReference>
<accession>A0A973A8D5</accession>
<reference evidence="4" key="1">
    <citation type="submission" date="2020-05" db="EMBL/GenBank/DDBJ databases">
        <title>Sulfur intermediates as new biogeochemical hubs in an aquatic model microbial ecosystem.</title>
        <authorList>
            <person name="Vigneron A."/>
        </authorList>
    </citation>
    <scope>NUCLEOTIDE SEQUENCE</scope>
    <source>
        <strain evidence="4">Bin.250</strain>
    </source>
</reference>
<feature type="domain" description="GST N-terminal" evidence="2">
    <location>
        <begin position="1"/>
        <end position="81"/>
    </location>
</feature>
<dbReference type="Proteomes" id="UP000754644">
    <property type="component" value="Unassembled WGS sequence"/>
</dbReference>
<dbReference type="Gene3D" id="1.20.1050.10">
    <property type="match status" value="1"/>
</dbReference>
<proteinExistence type="inferred from homology"/>
<evidence type="ECO:0000259" key="2">
    <source>
        <dbReference type="PROSITE" id="PS50404"/>
    </source>
</evidence>
<dbReference type="AlphaFoldDB" id="A0A973A8D5"/>
<organism evidence="4 5">
    <name type="scientific">SAR86 cluster bacterium</name>
    <dbReference type="NCBI Taxonomy" id="2030880"/>
    <lineage>
        <taxon>Bacteria</taxon>
        <taxon>Pseudomonadati</taxon>
        <taxon>Pseudomonadota</taxon>
        <taxon>Gammaproteobacteria</taxon>
        <taxon>SAR86 cluster</taxon>
    </lineage>
</organism>
<dbReference type="EMBL" id="JABMOJ010000107">
    <property type="protein sequence ID" value="NQV64292.1"/>
    <property type="molecule type" value="Genomic_DNA"/>
</dbReference>
<evidence type="ECO:0000259" key="3">
    <source>
        <dbReference type="PROSITE" id="PS50405"/>
    </source>
</evidence>
<dbReference type="Pfam" id="PF02798">
    <property type="entry name" value="GST_N"/>
    <property type="match status" value="1"/>
</dbReference>
<dbReference type="InterPro" id="IPR040079">
    <property type="entry name" value="Glutathione_S-Trfase"/>
</dbReference>
<evidence type="ECO:0000313" key="4">
    <source>
        <dbReference type="EMBL" id="NQV64292.1"/>
    </source>
</evidence>
<evidence type="ECO:0000256" key="1">
    <source>
        <dbReference type="RuleBase" id="RU003494"/>
    </source>
</evidence>
<dbReference type="SUPFAM" id="SSF52833">
    <property type="entry name" value="Thioredoxin-like"/>
    <property type="match status" value="1"/>
</dbReference>
<gene>
    <name evidence="4" type="ORF">HQ497_02905</name>
</gene>
<name>A0A973A8D5_9GAMM</name>
<dbReference type="Pfam" id="PF00043">
    <property type="entry name" value="GST_C"/>
    <property type="match status" value="1"/>
</dbReference>
<feature type="domain" description="GST C-terminal" evidence="3">
    <location>
        <begin position="86"/>
        <end position="206"/>
    </location>
</feature>
<dbReference type="Gene3D" id="3.40.30.10">
    <property type="entry name" value="Glutaredoxin"/>
    <property type="match status" value="1"/>
</dbReference>
<evidence type="ECO:0000313" key="5">
    <source>
        <dbReference type="Proteomes" id="UP000754644"/>
    </source>
</evidence>
<dbReference type="PANTHER" id="PTHR44051">
    <property type="entry name" value="GLUTATHIONE S-TRANSFERASE-RELATED"/>
    <property type="match status" value="1"/>
</dbReference>
<sequence length="206" mass="23189">MKLYDSVGAPNPWRVKVFLAEKGVAYETVPCDMSKGEHKTPAFLEKNPSGKIPVLELDDGRCLAESVAICRYLEGVYPTPNLFGVDAFEQGFIEMRNRQIELELWSQIGTSWVNGPIVAKLGRFTQNPLAKEMSDKNVERYYRRLDDEFAAHAYVAGERYSVADISLLAAVNFAARLVALQPSDELKHLWRWHSQVSARPAVQACL</sequence>
<dbReference type="InterPro" id="IPR036282">
    <property type="entry name" value="Glutathione-S-Trfase_C_sf"/>
</dbReference>
<dbReference type="SFLD" id="SFLDG00358">
    <property type="entry name" value="Main_(cytGST)"/>
    <property type="match status" value="1"/>
</dbReference>
<dbReference type="PROSITE" id="PS50405">
    <property type="entry name" value="GST_CTER"/>
    <property type="match status" value="1"/>
</dbReference>